<feature type="transmembrane region" description="Helical" evidence="1">
    <location>
        <begin position="12"/>
        <end position="35"/>
    </location>
</feature>
<keyword evidence="1" id="KW-0472">Membrane</keyword>
<dbReference type="Proteomes" id="UP000673447">
    <property type="component" value="Unassembled WGS sequence"/>
</dbReference>
<dbReference type="AlphaFoldDB" id="A0A940WZG8"/>
<keyword evidence="3" id="KW-1185">Reference proteome</keyword>
<evidence type="ECO:0000256" key="1">
    <source>
        <dbReference type="SAM" id="Phobius"/>
    </source>
</evidence>
<dbReference type="Pfam" id="PF07963">
    <property type="entry name" value="N_methyl"/>
    <property type="match status" value="1"/>
</dbReference>
<name>A0A940WZG8_9GAMM</name>
<comment type="caution">
    <text evidence="2">The sequence shown here is derived from an EMBL/GenBank/DDBJ whole genome shotgun (WGS) entry which is preliminary data.</text>
</comment>
<gene>
    <name evidence="2" type="primary">pilV</name>
    <name evidence="2" type="ORF">J5837_00625</name>
</gene>
<dbReference type="NCBIfam" id="TIGR02523">
    <property type="entry name" value="type_IV_pilV"/>
    <property type="match status" value="1"/>
</dbReference>
<evidence type="ECO:0000313" key="2">
    <source>
        <dbReference type="EMBL" id="MBP3982911.1"/>
    </source>
</evidence>
<proteinExistence type="predicted"/>
<protein>
    <submittedName>
        <fullName evidence="2">Type IV pilus modification protein PilV</fullName>
    </submittedName>
</protein>
<dbReference type="EMBL" id="JAGKTC010000001">
    <property type="protein sequence ID" value="MBP3982911.1"/>
    <property type="molecule type" value="Genomic_DNA"/>
</dbReference>
<sequence>MNRNREYSPIAGFSLIEVLIAVVVLSFGILALTALQANLIKASTNARAQSVALALAKDQLEKMRGFRTMAEYLALTDSTSAQNIDNTNAGTGRFSGGLGGVTGTLGGTNFTRSWTVDRYAIPVNTTGFVKYTGSDTGALPAPNPAAGTGYLANSEYKTVTVTVTWTDAAGQQGVVKLEDAIAALDPMDSARNQRSIGGRSRGPKVIIFDPSTETGVIPIAVGDGSETAATNPKPVVQARSGDDTIETRFDVLTYSTLSGGKAEAQAKVETTVVGCTCSNTASTEIGYRPTYWNGLRYVPPARASAVAPARAANGVTQSRYCDACCRDHHDPDGVVGAKFSPRRASHTHYSSVNPTTGIGVVAAPGGNYLEACRLIRVDGIFDVAADLSDDYMNLLDTGSNGGTPAPSTTSVNGYQNFVLNYLDQRFRVPASGTASVYNNRTSPSPATYAAAQGVDVPRPEQNFNPVNGLRWLHSRGLYVDYLEPEAVDALNDAKTNCLGTGTNPPTTTQLRDCALRALPFTSINLTELAEWTPTSGSQIVVTNADFDTSPGFTDPVRGKVTPGSNPTDGLVTNATARASASNSGIAIVGDVDPDDFNGATTAAQPLRINGSTSGPPGGIFRFGTANYTINSASPRELGFTHPLGSGNTPCGVSGSTNPVDCTTHTGEPLPVVASAAGAMVLRVGNYNTSGTDSVTAVSCTYTNQGNGNTSTQSGQGSMPYRTVYDVTGFASTNAAASFGTDVSAGNGLMTVYNNNAVGGIPNGEYTEVRASMIAAGDVITATLGSPTYLCPSNYPGSGQTLTCDKVTGNYVISNWSNTYVSCPSQSGPPNF</sequence>
<reference evidence="2" key="2">
    <citation type="submission" date="2021-03" db="EMBL/GenBank/DDBJ databases">
        <authorList>
            <person name="Cao W."/>
        </authorList>
    </citation>
    <scope>NUCLEOTIDE SEQUENCE</scope>
    <source>
        <strain evidence="2">110414</strain>
    </source>
</reference>
<evidence type="ECO:0000313" key="3">
    <source>
        <dbReference type="Proteomes" id="UP000673447"/>
    </source>
</evidence>
<dbReference type="RefSeq" id="WP_210534789.1">
    <property type="nucleotide sequence ID" value="NZ_JAGKTC010000001.1"/>
</dbReference>
<dbReference type="InterPro" id="IPR013362">
    <property type="entry name" value="Pilus_4_PilV"/>
</dbReference>
<accession>A0A940WZG8</accession>
<organism evidence="2 3">
    <name type="scientific">Pseudoxanthomonas helianthi</name>
    <dbReference type="NCBI Taxonomy" id="1453541"/>
    <lineage>
        <taxon>Bacteria</taxon>
        <taxon>Pseudomonadati</taxon>
        <taxon>Pseudomonadota</taxon>
        <taxon>Gammaproteobacteria</taxon>
        <taxon>Lysobacterales</taxon>
        <taxon>Lysobacteraceae</taxon>
        <taxon>Pseudoxanthomonas</taxon>
    </lineage>
</organism>
<keyword evidence="1" id="KW-0812">Transmembrane</keyword>
<keyword evidence="1" id="KW-1133">Transmembrane helix</keyword>
<reference evidence="2" key="1">
    <citation type="journal article" date="2016" name="Int. J. Syst. Evol. Microbiol.">
        <title>Pseudoxanthomonas helianthi sp. nov., isolated from roots of Jerusalem artichoke (Helianthus tuberosus).</title>
        <authorList>
            <person name="Kittiwongwattana C."/>
            <person name="Thawai C."/>
        </authorList>
    </citation>
    <scope>NUCLEOTIDE SEQUENCE</scope>
    <source>
        <strain evidence="2">110414</strain>
    </source>
</reference>
<dbReference type="InterPro" id="IPR012902">
    <property type="entry name" value="N_methyl_site"/>
</dbReference>
<dbReference type="PROSITE" id="PS00409">
    <property type="entry name" value="PROKAR_NTER_METHYL"/>
    <property type="match status" value="1"/>
</dbReference>